<accession>A0AAJ1UNJ2</accession>
<dbReference type="RefSeq" id="WP_259298615.1">
    <property type="nucleotide sequence ID" value="NZ_JAOPMD010000016.1"/>
</dbReference>
<protein>
    <submittedName>
        <fullName evidence="1">Uncharacterized protein</fullName>
    </submittedName>
</protein>
<organism evidence="1 2">
    <name type="scientific">Bifidobacterium catenulatum subsp. kashiwanohense</name>
    <dbReference type="NCBI Taxonomy" id="630129"/>
    <lineage>
        <taxon>Bacteria</taxon>
        <taxon>Bacillati</taxon>
        <taxon>Actinomycetota</taxon>
        <taxon>Actinomycetes</taxon>
        <taxon>Bifidobacteriales</taxon>
        <taxon>Bifidobacteriaceae</taxon>
        <taxon>Bifidobacterium</taxon>
    </lineage>
</organism>
<dbReference type="AlphaFoldDB" id="A0AAJ1UNJ2"/>
<proteinExistence type="predicted"/>
<gene>
    <name evidence="1" type="ORF">OB936_07335</name>
</gene>
<reference evidence="1" key="2">
    <citation type="submission" date="2023-04" db="EMBL/GenBank/DDBJ databases">
        <authorList>
            <person name="Orihara K."/>
        </authorList>
    </citation>
    <scope>NUCLEOTIDE SEQUENCE</scope>
    <source>
        <strain evidence="1">YIT 13057</strain>
    </source>
</reference>
<dbReference type="Proteomes" id="UP001157379">
    <property type="component" value="Unassembled WGS sequence"/>
</dbReference>
<comment type="caution">
    <text evidence="1">The sequence shown here is derived from an EMBL/GenBank/DDBJ whole genome shotgun (WGS) entry which is preliminary data.</text>
</comment>
<sequence>MTTIENAVALVSASFWRKTLLDKAVGLEELGMEVPTLVLTMD</sequence>
<name>A0AAJ1UNJ2_9BIFI</name>
<evidence type="ECO:0000313" key="1">
    <source>
        <dbReference type="EMBL" id="MDH7900013.1"/>
    </source>
</evidence>
<reference evidence="1" key="1">
    <citation type="journal article" date="2023" name="Gut Microbes">
        <title>Characterization of Bifidobacterium kashiwanohense that utilizes both milk- and plant-derived oligosaccharides.</title>
        <authorList>
            <person name="Orihara K."/>
            <person name="Yahagi K."/>
            <person name="Saito Y."/>
            <person name="Watanabe Y."/>
            <person name="Sasai T."/>
            <person name="Hara T."/>
            <person name="Tsukuda N."/>
            <person name="Oki K."/>
            <person name="Fujimoto J."/>
            <person name="Matsuki T."/>
        </authorList>
    </citation>
    <scope>NUCLEOTIDE SEQUENCE</scope>
    <source>
        <strain evidence="1">YIT 13057</strain>
    </source>
</reference>
<dbReference type="EMBL" id="JAOPMD010000016">
    <property type="protein sequence ID" value="MDH7900013.1"/>
    <property type="molecule type" value="Genomic_DNA"/>
</dbReference>
<evidence type="ECO:0000313" key="2">
    <source>
        <dbReference type="Proteomes" id="UP001157379"/>
    </source>
</evidence>